<sequence length="141" mass="15889">MSPAISYFRRLISYENFLYPNMNNYRNELNRIRMDHDRIKSDVQTMRSNLYEVCRYATAASSSPINAGGAELCNRIKDNTFSTERHYNAIVGDKNGGGVAVITTTTKTGGNLPQIFNANNINNNTNRRNRENAVRSDVGTC</sequence>
<gene>
    <name evidence="1" type="primary">ORF111</name>
</gene>
<organism evidence="1">
    <name type="scientific">Spodoptera littoralis nuclear polyhedrosis virus</name>
    <name type="common">SlNPV</name>
    <dbReference type="NCBI Taxonomy" id="10456"/>
    <lineage>
        <taxon>Viruses</taxon>
        <taxon>Viruses incertae sedis</taxon>
        <taxon>Naldaviricetes</taxon>
        <taxon>Lefavirales</taxon>
        <taxon>Baculoviridae</taxon>
        <taxon>Alphabaculovirus</taxon>
        <taxon>Alphabaculovirus splittoralis</taxon>
    </lineage>
</organism>
<dbReference type="EMBL" id="MG958660">
    <property type="protein sequence ID" value="AYU75299.1"/>
    <property type="molecule type" value="Genomic_DNA"/>
</dbReference>
<reference evidence="1" key="1">
    <citation type="submission" date="2018-02" db="EMBL/GenBank/DDBJ databases">
        <title>Genome analyses of the Tunisian isolate of Spodoptera littoralis#nucleopolyhedrovirus SpliNPV-Tun2 and biological activity identification.</title>
        <authorList>
            <person name="Ben Tiba S."/>
            <person name="Wennmann J.T."/>
            <person name="Laarif A."/>
            <person name="Larem A."/>
            <person name="Fattouch S."/>
            <person name="Jehle J.A."/>
        </authorList>
    </citation>
    <scope>NUCLEOTIDE SEQUENCE</scope>
    <source>
        <strain evidence="1">SpliNPV-Tun2</strain>
    </source>
</reference>
<name>A0A3G4S926_NPVSL</name>
<proteinExistence type="predicted"/>
<organismHost>
    <name type="scientific">Lepidoptera</name>
    <name type="common">moths &amp; butterflies</name>
    <dbReference type="NCBI Taxonomy" id="7088"/>
</organismHost>
<accession>A0A3G4S926</accession>
<protein>
    <submittedName>
        <fullName evidence="1">Uncharacterized protein</fullName>
    </submittedName>
</protein>
<evidence type="ECO:0000313" key="1">
    <source>
        <dbReference type="EMBL" id="AYU75299.1"/>
    </source>
</evidence>